<evidence type="ECO:0000256" key="18">
    <source>
        <dbReference type="ARBA" id="ARBA00081533"/>
    </source>
</evidence>
<dbReference type="CDD" id="cd03443">
    <property type="entry name" value="PaaI_thioesterase"/>
    <property type="match status" value="1"/>
</dbReference>
<reference evidence="22 23" key="1">
    <citation type="journal article" date="2020" name="Nat. Food">
        <title>A phased Vanilla planifolia genome enables genetic improvement of flavour and production.</title>
        <authorList>
            <person name="Hasing T."/>
            <person name="Tang H."/>
            <person name="Brym M."/>
            <person name="Khazi F."/>
            <person name="Huang T."/>
            <person name="Chambers A.H."/>
        </authorList>
    </citation>
    <scope>NUCLEOTIDE SEQUENCE [LARGE SCALE GENOMIC DNA]</scope>
    <source>
        <tissue evidence="22">Leaf</tissue>
    </source>
</reference>
<evidence type="ECO:0000313" key="22">
    <source>
        <dbReference type="EMBL" id="KAG0502649.1"/>
    </source>
</evidence>
<gene>
    <name evidence="22" type="ORF">HPP92_002721</name>
</gene>
<evidence type="ECO:0000256" key="3">
    <source>
        <dbReference type="ARBA" id="ARBA00004186"/>
    </source>
</evidence>
<dbReference type="GO" id="GO:0005634">
    <property type="term" value="C:nucleus"/>
    <property type="evidence" value="ECO:0007669"/>
    <property type="project" value="UniProtKB-SubCell"/>
</dbReference>
<evidence type="ECO:0000256" key="11">
    <source>
        <dbReference type="ARBA" id="ARBA00023128"/>
    </source>
</evidence>
<evidence type="ECO:0000256" key="4">
    <source>
        <dbReference type="ARBA" id="ARBA00004514"/>
    </source>
</evidence>
<evidence type="ECO:0000256" key="9">
    <source>
        <dbReference type="ARBA" id="ARBA00022990"/>
    </source>
</evidence>
<dbReference type="GO" id="GO:0005819">
    <property type="term" value="C:spindle"/>
    <property type="evidence" value="ECO:0007669"/>
    <property type="project" value="UniProtKB-SubCell"/>
</dbReference>
<organism evidence="22 23">
    <name type="scientific">Vanilla planifolia</name>
    <name type="common">Vanilla</name>
    <dbReference type="NCBI Taxonomy" id="51239"/>
    <lineage>
        <taxon>Eukaryota</taxon>
        <taxon>Viridiplantae</taxon>
        <taxon>Streptophyta</taxon>
        <taxon>Embryophyta</taxon>
        <taxon>Tracheophyta</taxon>
        <taxon>Spermatophyta</taxon>
        <taxon>Magnoliopsida</taxon>
        <taxon>Liliopsida</taxon>
        <taxon>Asparagales</taxon>
        <taxon>Orchidaceae</taxon>
        <taxon>Vanilloideae</taxon>
        <taxon>Vanilleae</taxon>
        <taxon>Vanilla</taxon>
    </lineage>
</organism>
<dbReference type="FunFam" id="1.25.40.10:FF:000090">
    <property type="entry name" value="Pentatricopeptide repeat-containing protein, chloroplastic"/>
    <property type="match status" value="1"/>
</dbReference>
<evidence type="ECO:0000256" key="19">
    <source>
        <dbReference type="ARBA" id="ARBA00083956"/>
    </source>
</evidence>
<evidence type="ECO:0000256" key="14">
    <source>
        <dbReference type="ARBA" id="ARBA00052976"/>
    </source>
</evidence>
<dbReference type="GO" id="GO:0160215">
    <property type="term" value="F:deacylase activity"/>
    <property type="evidence" value="ECO:0007669"/>
    <property type="project" value="UniProtKB-ARBA"/>
</dbReference>
<dbReference type="InterPro" id="IPR046960">
    <property type="entry name" value="PPR_At4g14850-like_plant"/>
</dbReference>
<dbReference type="NCBIfam" id="TIGR00369">
    <property type="entry name" value="unchar_dom_1"/>
    <property type="match status" value="1"/>
</dbReference>
<evidence type="ECO:0000256" key="8">
    <source>
        <dbReference type="ARBA" id="ARBA00022801"/>
    </source>
</evidence>
<comment type="similarity">
    <text evidence="5">Belongs to the thioesterase PaaI family.</text>
</comment>
<evidence type="ECO:0000256" key="17">
    <source>
        <dbReference type="ARBA" id="ARBA00067273"/>
    </source>
</evidence>
<keyword evidence="9" id="KW-0007">Acetylation</keyword>
<keyword evidence="8" id="KW-0378">Hydrolase</keyword>
<dbReference type="PROSITE" id="PS51375">
    <property type="entry name" value="PPR"/>
    <property type="match status" value="2"/>
</dbReference>
<evidence type="ECO:0000256" key="20">
    <source>
        <dbReference type="PROSITE-ProRule" id="PRU00708"/>
    </source>
</evidence>
<comment type="subcellular location">
    <subcellularLocation>
        <location evidence="3">Cytoplasm</location>
        <location evidence="3">Cytoskeleton</location>
        <location evidence="3">Spindle</location>
    </subcellularLocation>
    <subcellularLocation>
        <location evidence="4">Cytoplasm</location>
        <location evidence="4">Cytosol</location>
    </subcellularLocation>
    <subcellularLocation>
        <location evidence="2">Mitochondrion</location>
    </subcellularLocation>
    <subcellularLocation>
        <location evidence="1">Nucleus</location>
    </subcellularLocation>
</comment>
<evidence type="ECO:0000256" key="15">
    <source>
        <dbReference type="ARBA" id="ARBA00058205"/>
    </source>
</evidence>
<evidence type="ECO:0000256" key="6">
    <source>
        <dbReference type="ARBA" id="ARBA00022490"/>
    </source>
</evidence>
<dbReference type="Gene3D" id="1.25.40.10">
    <property type="entry name" value="Tetratricopeptide repeat domain"/>
    <property type="match status" value="3"/>
</dbReference>
<evidence type="ECO:0000256" key="2">
    <source>
        <dbReference type="ARBA" id="ARBA00004173"/>
    </source>
</evidence>
<evidence type="ECO:0000256" key="1">
    <source>
        <dbReference type="ARBA" id="ARBA00004123"/>
    </source>
</evidence>
<comment type="catalytic activity">
    <reaction evidence="14">
        <text>a fatty acyl-CoA + H2O = a fatty acid + CoA + H(+)</text>
        <dbReference type="Rhea" id="RHEA:16781"/>
        <dbReference type="ChEBI" id="CHEBI:15377"/>
        <dbReference type="ChEBI" id="CHEBI:15378"/>
        <dbReference type="ChEBI" id="CHEBI:28868"/>
        <dbReference type="ChEBI" id="CHEBI:57287"/>
        <dbReference type="ChEBI" id="CHEBI:77636"/>
    </reaction>
    <physiologicalReaction direction="left-to-right" evidence="14">
        <dbReference type="Rhea" id="RHEA:16782"/>
    </physiologicalReaction>
</comment>
<dbReference type="GO" id="GO:0005739">
    <property type="term" value="C:mitochondrion"/>
    <property type="evidence" value="ECO:0007669"/>
    <property type="project" value="UniProtKB-SubCell"/>
</dbReference>
<dbReference type="InterPro" id="IPR003736">
    <property type="entry name" value="PAAI_dom"/>
</dbReference>
<evidence type="ECO:0000256" key="10">
    <source>
        <dbReference type="ARBA" id="ARBA00023098"/>
    </source>
</evidence>
<dbReference type="OrthoDB" id="1855397at2759"/>
<dbReference type="GO" id="GO:0006629">
    <property type="term" value="P:lipid metabolic process"/>
    <property type="evidence" value="ECO:0007669"/>
    <property type="project" value="UniProtKB-KW"/>
</dbReference>
<protein>
    <recommendedName>
        <fullName evidence="17">Acyl-coenzyme A thioesterase 13</fullName>
    </recommendedName>
    <alternativeName>
        <fullName evidence="18">Hotdog-fold thioesterase superfamily member 2</fullName>
    </alternativeName>
    <alternativeName>
        <fullName evidence="19">Thioesterase superfamily member 2</fullName>
    </alternativeName>
</protein>
<dbReference type="GO" id="GO:0003723">
    <property type="term" value="F:RNA binding"/>
    <property type="evidence" value="ECO:0007669"/>
    <property type="project" value="InterPro"/>
</dbReference>
<feature type="domain" description="Thioesterase" evidence="21">
    <location>
        <begin position="550"/>
        <end position="621"/>
    </location>
</feature>
<dbReference type="GO" id="GO:0005829">
    <property type="term" value="C:cytosol"/>
    <property type="evidence" value="ECO:0007669"/>
    <property type="project" value="UniProtKB-SubCell"/>
</dbReference>
<keyword evidence="10" id="KW-0443">Lipid metabolism</keyword>
<accession>A0A835S6V0</accession>
<dbReference type="PANTHER" id="PTHR47926:SF479">
    <property type="entry name" value="PENTACOTRIPEPTIDE-REPEAT REGION OF PRORP DOMAIN-CONTAINING PROTEIN"/>
    <property type="match status" value="1"/>
</dbReference>
<name>A0A835S6V0_VANPL</name>
<dbReference type="InterPro" id="IPR002885">
    <property type="entry name" value="PPR_rpt"/>
</dbReference>
<evidence type="ECO:0000313" key="23">
    <source>
        <dbReference type="Proteomes" id="UP000639772"/>
    </source>
</evidence>
<feature type="repeat" description="PPR" evidence="20">
    <location>
        <begin position="268"/>
        <end position="302"/>
    </location>
</feature>
<keyword evidence="12" id="KW-0206">Cytoskeleton</keyword>
<dbReference type="Pfam" id="PF03061">
    <property type="entry name" value="4HBT"/>
    <property type="match status" value="1"/>
</dbReference>
<evidence type="ECO:0000256" key="16">
    <source>
        <dbReference type="ARBA" id="ARBA00064709"/>
    </source>
</evidence>
<dbReference type="GO" id="GO:0016788">
    <property type="term" value="F:hydrolase activity, acting on ester bonds"/>
    <property type="evidence" value="ECO:0007669"/>
    <property type="project" value="UniProtKB-ARBA"/>
</dbReference>
<keyword evidence="11" id="KW-0496">Mitochondrion</keyword>
<dbReference type="Proteomes" id="UP000639772">
    <property type="component" value="Chromosome 1"/>
</dbReference>
<keyword evidence="7" id="KW-0677">Repeat</keyword>
<dbReference type="PANTHER" id="PTHR47926">
    <property type="entry name" value="PENTATRICOPEPTIDE REPEAT-CONTAINING PROTEIN"/>
    <property type="match status" value="1"/>
</dbReference>
<proteinExistence type="inferred from homology"/>
<evidence type="ECO:0000256" key="7">
    <source>
        <dbReference type="ARBA" id="ARBA00022737"/>
    </source>
</evidence>
<dbReference type="Gene3D" id="3.10.129.10">
    <property type="entry name" value="Hotdog Thioesterase"/>
    <property type="match status" value="1"/>
</dbReference>
<keyword evidence="13" id="KW-0539">Nucleus</keyword>
<evidence type="ECO:0000256" key="13">
    <source>
        <dbReference type="ARBA" id="ARBA00023242"/>
    </source>
</evidence>
<dbReference type="Pfam" id="PF01535">
    <property type="entry name" value="PPR"/>
    <property type="match status" value="4"/>
</dbReference>
<comment type="subunit">
    <text evidence="16">Homotetramer. Interacts with PCTP.</text>
</comment>
<sequence length="640" mass="71239">MTFSPLTANPINLPPSSFYYLLIDNCLSLRSLPSANSIHARLLKLGLHRQTFLGNHLLHLYSRLGPLLSVIRVFNDILNKNNFTWNILLAAFANAGRMIDARKVFETTISVCANTEDIDMGEQLFAICFKTGLLSNSIVCSAVIDMYSKCGRLGDSLRLFGSMETFDSSTFNSMTTAYSRANLVNETLGLFVMAIRREVMPTEFTFASILSSNSSFGLPEQGMQIHCWVHKLGMEVDEIIATSLVDMYMKFGSVECAYKIFSARSSKDLISWNTLIMGLAQNGQEAEGLIKFEELLIRGIEPDRITLLGVLFACCNAGMVCAGKKIFSSMEKEYGIKRGLEHYACIVEMVGRAGRLEEALEIMEAMPYKPNASILQCLLEAGTFYGNLSYVEKVAELMMMLEPQCSSPYLVLARIYERRRMWDSMARIVRTMEKKGLKRVRECSWIGIRNQPEAGISTCITQTFFLNYDFIYVCNPSGRADSWMLMELSEAKRSLEAAAAKIIPTPAADALPSKFYKAFILHGLRVDLVEPGRILCSMTVPPRLSNVGKLLHGGAAMSIIDLVGSAVFYTVGARMTGSPLEISTTYLESAFVHVEIEIEAKVLRVGKVVGVATVDLRKKNTGRSFAQARYTKYFGKTSKM</sequence>
<dbReference type="GO" id="GO:0009451">
    <property type="term" value="P:RNA modification"/>
    <property type="evidence" value="ECO:0007669"/>
    <property type="project" value="InterPro"/>
</dbReference>
<dbReference type="FunFam" id="3.10.129.10:FF:000021">
    <property type="entry name" value="Acyl-coenzyme A thioesterase 13"/>
    <property type="match status" value="1"/>
</dbReference>
<dbReference type="InterPro" id="IPR029069">
    <property type="entry name" value="HotDog_dom_sf"/>
</dbReference>
<dbReference type="InterPro" id="IPR006683">
    <property type="entry name" value="Thioestr_dom"/>
</dbReference>
<feature type="repeat" description="PPR" evidence="20">
    <location>
        <begin position="167"/>
        <end position="201"/>
    </location>
</feature>
<dbReference type="InterPro" id="IPR011990">
    <property type="entry name" value="TPR-like_helical_dom_sf"/>
</dbReference>
<evidence type="ECO:0000256" key="5">
    <source>
        <dbReference type="ARBA" id="ARBA00008324"/>
    </source>
</evidence>
<dbReference type="EMBL" id="JADCNM010000001">
    <property type="protein sequence ID" value="KAG0502649.1"/>
    <property type="molecule type" value="Genomic_DNA"/>
</dbReference>
<evidence type="ECO:0000256" key="12">
    <source>
        <dbReference type="ARBA" id="ARBA00023212"/>
    </source>
</evidence>
<dbReference type="AlphaFoldDB" id="A0A835S6V0"/>
<dbReference type="SUPFAM" id="SSF54637">
    <property type="entry name" value="Thioesterase/thiol ester dehydrase-isomerase"/>
    <property type="match status" value="1"/>
</dbReference>
<comment type="caution">
    <text evidence="22">The sequence shown here is derived from an EMBL/GenBank/DDBJ whole genome shotgun (WGS) entry which is preliminary data.</text>
</comment>
<keyword evidence="6" id="KW-0963">Cytoplasm</keyword>
<evidence type="ECO:0000259" key="21">
    <source>
        <dbReference type="Pfam" id="PF03061"/>
    </source>
</evidence>
<comment type="function">
    <text evidence="15">Catalyzes the hydrolysis of acyl-CoAs into free fatty acids and coenzyme A (CoASH), regulating their respective intracellular levels. Has acyl-CoA thioesterase activity towards medium (C12) and long-chain (C18) fatty acyl-CoA substrates. Can also hydrolyze 3-hydroxyphenylacetyl-CoA and 3,4-dihydroxyphenylacetyl-CoA (in vitro). May play a role in controlling adaptive thermogenesis.</text>
</comment>